<feature type="compositionally biased region" description="Basic and acidic residues" evidence="6">
    <location>
        <begin position="36"/>
        <end position="56"/>
    </location>
</feature>
<dbReference type="Gene3D" id="3.30.200.20">
    <property type="entry name" value="Phosphorylase Kinase, domain 1"/>
    <property type="match status" value="2"/>
</dbReference>
<dbReference type="GO" id="GO:0003746">
    <property type="term" value="F:translation elongation factor activity"/>
    <property type="evidence" value="ECO:0007669"/>
    <property type="project" value="UniProtKB-KW"/>
</dbReference>
<sequence length="710" mass="79877">MSDSLSDSDDDFCMDAGSMSLFDFDNDADASASSSGDEKDKTDSDEVKTENSEKLENNLRHLVFQSMTNQVRKIKDEKQRHKRMWKLSATHIRATKQDSWQEINSKPTEHARRYRYSPRKAVWTEDTIQIKVEEEPFNKGAMRECFRAKKLSNFSHSQDWSTATTCVAKRYMDEESITRKTLFEDVRLQMDAKLWGEEYNKHHPPKKVDIMQMSVIEMSDRPGKPLFHLENYIEGDYVKYNSNSGFVHDDDARATPQAFSHFTFECSQHRLIVVDIQGVGDLWTDPQIHTYKGTEYGDGNLGTKGMGLFFFSHTCNRICESLNLSSFDLFHHEMTNSKKTSSMARRGTLPTGYEEPLSPMIKNSSDLFSILESSSYLPPRSSEGNDDLYILQEEDEESGLDSTSNSSSIRRMLSRKLSSEDDYDGSSSGYGSVRRQRTISELSDHAEFCDIIEEMNGNLPSGKPVMIGSPPGVGGMLGIPHNCNMMRRSSCAVAEISKIKQAEKIVVGKSILGKIHYDMAAYYDIGRVPYHEDSALFHLETAAECGSLEAILCMAKLYMGMPHDLLAQINLEKSEENAIKGFQMMESAAEAGDKNSIFIVAKAYHSGIGLPKHKSADFRKALEWFDKLACDEDDLEGGYDSVLSRLAPLYEILAHKADIYLKGGNGVEKDPNKAGELYNEAAEAATAAMKGRLAAKYFEQAEEAWGEVEE</sequence>
<dbReference type="GO" id="GO:1903013">
    <property type="term" value="P:response to differentiation-inducing factor 1"/>
    <property type="evidence" value="ECO:0007669"/>
    <property type="project" value="TreeGrafter"/>
</dbReference>
<dbReference type="Pfam" id="PF02816">
    <property type="entry name" value="Alpha_kinase"/>
    <property type="match status" value="1"/>
</dbReference>
<dbReference type="FunFam" id="3.20.200.10:FF:000002">
    <property type="entry name" value="Eukaryotic elongation factor 2 kinase"/>
    <property type="match status" value="1"/>
</dbReference>
<dbReference type="AlphaFoldDB" id="A0A6F9DCF0"/>
<evidence type="ECO:0000256" key="4">
    <source>
        <dbReference type="ARBA" id="ARBA00022777"/>
    </source>
</evidence>
<evidence type="ECO:0000256" key="3">
    <source>
        <dbReference type="ARBA" id="ARBA00022741"/>
    </source>
</evidence>
<feature type="domain" description="Alpha-type protein kinase" evidence="7">
    <location>
        <begin position="115"/>
        <end position="327"/>
    </location>
</feature>
<dbReference type="SMART" id="SM00811">
    <property type="entry name" value="Alpha_kinase"/>
    <property type="match status" value="1"/>
</dbReference>
<dbReference type="Gene3D" id="3.20.200.10">
    <property type="entry name" value="MHCK/EF2 kinase"/>
    <property type="match status" value="1"/>
</dbReference>
<evidence type="ECO:0000313" key="8">
    <source>
        <dbReference type="EMBL" id="CAB3240932.1"/>
    </source>
</evidence>
<dbReference type="GO" id="GO:0005524">
    <property type="term" value="F:ATP binding"/>
    <property type="evidence" value="ECO:0007669"/>
    <property type="project" value="UniProtKB-KW"/>
</dbReference>
<gene>
    <name evidence="8" type="primary">Eef2k-001</name>
</gene>
<dbReference type="InterPro" id="IPR011009">
    <property type="entry name" value="Kinase-like_dom_sf"/>
</dbReference>
<evidence type="ECO:0000256" key="6">
    <source>
        <dbReference type="SAM" id="MobiDB-lite"/>
    </source>
</evidence>
<feature type="compositionally biased region" description="Polar residues" evidence="6">
    <location>
        <begin position="400"/>
        <end position="409"/>
    </location>
</feature>
<dbReference type="PANTHER" id="PTHR45992:SF2">
    <property type="entry name" value="EUKARYOTIC ELONGATION FACTOR 2 KINASE"/>
    <property type="match status" value="1"/>
</dbReference>
<dbReference type="GO" id="GO:0031037">
    <property type="term" value="P:myosin II filament disassembly"/>
    <property type="evidence" value="ECO:0007669"/>
    <property type="project" value="TreeGrafter"/>
</dbReference>
<accession>A0A6F9DCF0</accession>
<keyword evidence="8" id="KW-0648">Protein biosynthesis</keyword>
<dbReference type="EMBL" id="LR784743">
    <property type="protein sequence ID" value="CAB3240932.1"/>
    <property type="molecule type" value="mRNA"/>
</dbReference>
<evidence type="ECO:0000256" key="1">
    <source>
        <dbReference type="ARBA" id="ARBA00022527"/>
    </source>
</evidence>
<dbReference type="Pfam" id="PF08238">
    <property type="entry name" value="Sel1"/>
    <property type="match status" value="4"/>
</dbReference>
<dbReference type="PROSITE" id="PS51158">
    <property type="entry name" value="ALPHA_KINASE"/>
    <property type="match status" value="1"/>
</dbReference>
<proteinExistence type="evidence at transcript level"/>
<feature type="region of interest" description="Disordered" evidence="6">
    <location>
        <begin position="24"/>
        <end position="56"/>
    </location>
</feature>
<dbReference type="Gene3D" id="1.25.40.10">
    <property type="entry name" value="Tetratricopeptide repeat domain"/>
    <property type="match status" value="1"/>
</dbReference>
<evidence type="ECO:0000259" key="7">
    <source>
        <dbReference type="PROSITE" id="PS51158"/>
    </source>
</evidence>
<dbReference type="InterPro" id="IPR006597">
    <property type="entry name" value="Sel1-like"/>
</dbReference>
<keyword evidence="2" id="KW-0808">Transferase</keyword>
<reference evidence="8" key="1">
    <citation type="submission" date="2020-04" db="EMBL/GenBank/DDBJ databases">
        <authorList>
            <person name="Neveu A P."/>
        </authorList>
    </citation>
    <scope>NUCLEOTIDE SEQUENCE</scope>
    <source>
        <tissue evidence="8">Whole embryo</tissue>
    </source>
</reference>
<dbReference type="SUPFAM" id="SSF81901">
    <property type="entry name" value="HCP-like"/>
    <property type="match status" value="1"/>
</dbReference>
<dbReference type="CDD" id="cd16967">
    <property type="entry name" value="Alpha_kinase_eEF2K"/>
    <property type="match status" value="1"/>
</dbReference>
<evidence type="ECO:0000256" key="5">
    <source>
        <dbReference type="ARBA" id="ARBA00022840"/>
    </source>
</evidence>
<keyword evidence="3" id="KW-0547">Nucleotide-binding</keyword>
<dbReference type="InterPro" id="IPR051852">
    <property type="entry name" value="Alpha-type_PK"/>
</dbReference>
<dbReference type="GO" id="GO:0004686">
    <property type="term" value="F:elongation factor-2 kinase activity"/>
    <property type="evidence" value="ECO:0007669"/>
    <property type="project" value="InterPro"/>
</dbReference>
<evidence type="ECO:0000256" key="2">
    <source>
        <dbReference type="ARBA" id="ARBA00022679"/>
    </source>
</evidence>
<dbReference type="SUPFAM" id="SSF56112">
    <property type="entry name" value="Protein kinase-like (PK-like)"/>
    <property type="match status" value="1"/>
</dbReference>
<dbReference type="SMART" id="SM00671">
    <property type="entry name" value="SEL1"/>
    <property type="match status" value="3"/>
</dbReference>
<dbReference type="InterPro" id="IPR047588">
    <property type="entry name" value="eEF2K_a_kinase_dom"/>
</dbReference>
<keyword evidence="5" id="KW-0067">ATP-binding</keyword>
<dbReference type="InterPro" id="IPR004166">
    <property type="entry name" value="a-kinase_dom"/>
</dbReference>
<keyword evidence="4 8" id="KW-0418">Kinase</keyword>
<name>A0A6F9DCF0_9ASCI</name>
<organism evidence="8">
    <name type="scientific">Phallusia mammillata</name>
    <dbReference type="NCBI Taxonomy" id="59560"/>
    <lineage>
        <taxon>Eukaryota</taxon>
        <taxon>Metazoa</taxon>
        <taxon>Chordata</taxon>
        <taxon>Tunicata</taxon>
        <taxon>Ascidiacea</taxon>
        <taxon>Phlebobranchia</taxon>
        <taxon>Ascidiidae</taxon>
        <taxon>Phallusia</taxon>
    </lineage>
</organism>
<dbReference type="PANTHER" id="PTHR45992">
    <property type="entry name" value="EUKARYOTIC ELONGATION FACTOR 2 KINASE-RELATED"/>
    <property type="match status" value="1"/>
</dbReference>
<protein>
    <submittedName>
        <fullName evidence="8">Eukaryotic elongation factor 2 kinase</fullName>
    </submittedName>
</protein>
<dbReference type="InterPro" id="IPR011990">
    <property type="entry name" value="TPR-like_helical_dom_sf"/>
</dbReference>
<keyword evidence="8" id="KW-0251">Elongation factor</keyword>
<keyword evidence="1" id="KW-0723">Serine/threonine-protein kinase</keyword>
<feature type="region of interest" description="Disordered" evidence="6">
    <location>
        <begin position="395"/>
        <end position="436"/>
    </location>
</feature>